<dbReference type="Proteomes" id="UP000178570">
    <property type="component" value="Unassembled WGS sequence"/>
</dbReference>
<feature type="binding site" evidence="6">
    <location>
        <position position="84"/>
    </location>
    <ligand>
        <name>substrate</name>
    </ligand>
</feature>
<comment type="caution">
    <text evidence="9">The sequence shown here is derived from an EMBL/GenBank/DDBJ whole genome shotgun (WGS) entry which is preliminary data.</text>
</comment>
<evidence type="ECO:0000256" key="4">
    <source>
        <dbReference type="ARBA" id="ARBA00022723"/>
    </source>
</evidence>
<dbReference type="GO" id="GO:0006508">
    <property type="term" value="P:proteolysis"/>
    <property type="evidence" value="ECO:0007669"/>
    <property type="project" value="UniProtKB-KW"/>
</dbReference>
<sequence length="256" mass="27538">MAITIKTEKEIELLKAGGKRLALILDELAKMCITGVSGDELDKRAGYLMEKYSSRSAFFRYRPAPDSKPFPANICLSVNHVAVHGIPSKKIILREGDVVKVDAGLIYGGMIVDSAVTVVVGNTTAKVRRLIKTTKKALDQAIKQCLPGKTIGDIGFVVEATAKKNGVFVVKDLAGHGVGYDVHEDPFVMNFGRKNSGEKLRSGMVLALEPILSLGSSESVELEDGSIATIDGSISAQFEHTVVITENKPLVVTRLD</sequence>
<keyword evidence="5 6" id="KW-0378">Hydrolase</keyword>
<dbReference type="InterPro" id="IPR002467">
    <property type="entry name" value="Pept_M24A_MAP1"/>
</dbReference>
<dbReference type="GO" id="GO:0070006">
    <property type="term" value="F:metalloaminopeptidase activity"/>
    <property type="evidence" value="ECO:0007669"/>
    <property type="project" value="UniProtKB-UniRule"/>
</dbReference>
<evidence type="ECO:0000256" key="7">
    <source>
        <dbReference type="RuleBase" id="RU003653"/>
    </source>
</evidence>
<dbReference type="PANTHER" id="PTHR43330">
    <property type="entry name" value="METHIONINE AMINOPEPTIDASE"/>
    <property type="match status" value="1"/>
</dbReference>
<feature type="binding site" evidence="6">
    <location>
        <position position="209"/>
    </location>
    <ligand>
        <name>a divalent metal cation</name>
        <dbReference type="ChEBI" id="CHEBI:60240"/>
        <label>2</label>
        <note>catalytic</note>
    </ligand>
</feature>
<dbReference type="CDD" id="cd01086">
    <property type="entry name" value="MetAP1"/>
    <property type="match status" value="1"/>
</dbReference>
<dbReference type="EMBL" id="MHHY01000009">
    <property type="protein sequence ID" value="OGY40216.1"/>
    <property type="molecule type" value="Genomic_DNA"/>
</dbReference>
<evidence type="ECO:0000313" key="10">
    <source>
        <dbReference type="Proteomes" id="UP000178570"/>
    </source>
</evidence>
<dbReference type="NCBIfam" id="TIGR00500">
    <property type="entry name" value="met_pdase_I"/>
    <property type="match status" value="1"/>
</dbReference>
<dbReference type="STRING" id="1797529.A2570_02930"/>
<dbReference type="PANTHER" id="PTHR43330:SF27">
    <property type="entry name" value="METHIONINE AMINOPEPTIDASE"/>
    <property type="match status" value="1"/>
</dbReference>
<evidence type="ECO:0000256" key="5">
    <source>
        <dbReference type="ARBA" id="ARBA00022801"/>
    </source>
</evidence>
<dbReference type="SUPFAM" id="SSF55920">
    <property type="entry name" value="Creatinase/aminopeptidase"/>
    <property type="match status" value="1"/>
</dbReference>
<proteinExistence type="inferred from homology"/>
<keyword evidence="3 6" id="KW-0645">Protease</keyword>
<feature type="binding site" evidence="6">
    <location>
        <position position="239"/>
    </location>
    <ligand>
        <name>a divalent metal cation</name>
        <dbReference type="ChEBI" id="CHEBI:60240"/>
        <label>1</label>
    </ligand>
</feature>
<dbReference type="GO" id="GO:0005829">
    <property type="term" value="C:cytosol"/>
    <property type="evidence" value="ECO:0007669"/>
    <property type="project" value="TreeGrafter"/>
</dbReference>
<dbReference type="Gene3D" id="3.90.230.10">
    <property type="entry name" value="Creatinase/methionine aminopeptidase superfamily"/>
    <property type="match status" value="1"/>
</dbReference>
<dbReference type="Pfam" id="PF00557">
    <property type="entry name" value="Peptidase_M24"/>
    <property type="match status" value="1"/>
</dbReference>
<evidence type="ECO:0000256" key="2">
    <source>
        <dbReference type="ARBA" id="ARBA00022438"/>
    </source>
</evidence>
<feature type="binding site" evidence="6">
    <location>
        <position position="183"/>
    </location>
    <ligand>
        <name>substrate</name>
    </ligand>
</feature>
<feature type="binding site" evidence="6">
    <location>
        <position position="102"/>
    </location>
    <ligand>
        <name>a divalent metal cation</name>
        <dbReference type="ChEBI" id="CHEBI:60240"/>
        <label>1</label>
    </ligand>
</feature>
<comment type="similarity">
    <text evidence="6">Belongs to the peptidase M24A family. Methionine aminopeptidase type 1 subfamily.</text>
</comment>
<feature type="binding site" evidence="6">
    <location>
        <position position="176"/>
    </location>
    <ligand>
        <name>a divalent metal cation</name>
        <dbReference type="ChEBI" id="CHEBI:60240"/>
        <label>2</label>
        <note>catalytic</note>
    </ligand>
</feature>
<evidence type="ECO:0000259" key="8">
    <source>
        <dbReference type="Pfam" id="PF00557"/>
    </source>
</evidence>
<gene>
    <name evidence="6" type="primary">map</name>
    <name evidence="9" type="ORF">A2570_02930</name>
</gene>
<feature type="binding site" evidence="6">
    <location>
        <position position="113"/>
    </location>
    <ligand>
        <name>a divalent metal cation</name>
        <dbReference type="ChEBI" id="CHEBI:60240"/>
        <label>1</label>
    </ligand>
</feature>
<name>A0A1G1XKM2_9BACT</name>
<feature type="domain" description="Peptidase M24" evidence="8">
    <location>
        <begin position="13"/>
        <end position="246"/>
    </location>
</feature>
<evidence type="ECO:0000256" key="6">
    <source>
        <dbReference type="HAMAP-Rule" id="MF_01974"/>
    </source>
</evidence>
<reference evidence="9 10" key="1">
    <citation type="journal article" date="2016" name="Nat. Commun.">
        <title>Thousands of microbial genomes shed light on interconnected biogeochemical processes in an aquifer system.</title>
        <authorList>
            <person name="Anantharaman K."/>
            <person name="Brown C.T."/>
            <person name="Hug L.A."/>
            <person name="Sharon I."/>
            <person name="Castelle C.J."/>
            <person name="Probst A.J."/>
            <person name="Thomas B.C."/>
            <person name="Singh A."/>
            <person name="Wilkins M.J."/>
            <person name="Karaoz U."/>
            <person name="Brodie E.L."/>
            <person name="Williams K.H."/>
            <person name="Hubbard S.S."/>
            <person name="Banfield J.F."/>
        </authorList>
    </citation>
    <scope>NUCLEOTIDE SEQUENCE [LARGE SCALE GENOMIC DNA]</scope>
</reference>
<dbReference type="GO" id="GO:0004239">
    <property type="term" value="F:initiator methionyl aminopeptidase activity"/>
    <property type="evidence" value="ECO:0007669"/>
    <property type="project" value="UniProtKB-UniRule"/>
</dbReference>
<evidence type="ECO:0000256" key="1">
    <source>
        <dbReference type="ARBA" id="ARBA00002521"/>
    </source>
</evidence>
<dbReference type="InterPro" id="IPR001714">
    <property type="entry name" value="Pept_M24_MAP"/>
</dbReference>
<comment type="cofactor">
    <cofactor evidence="6">
        <name>Co(2+)</name>
        <dbReference type="ChEBI" id="CHEBI:48828"/>
    </cofactor>
    <cofactor evidence="6">
        <name>Zn(2+)</name>
        <dbReference type="ChEBI" id="CHEBI:29105"/>
    </cofactor>
    <cofactor evidence="6">
        <name>Mn(2+)</name>
        <dbReference type="ChEBI" id="CHEBI:29035"/>
    </cofactor>
    <cofactor evidence="6">
        <name>Fe(2+)</name>
        <dbReference type="ChEBI" id="CHEBI:29033"/>
    </cofactor>
    <text evidence="6">Binds 2 divalent metal cations per subunit. Has a high-affinity and a low affinity metal-binding site. The true nature of the physiological cofactor is under debate. The enzyme is active with cobalt, zinc, manganese or divalent iron ions. Most likely, methionine aminopeptidases function as mononuclear Fe(2+)-metalloproteases under physiological conditions, and the catalytically relevant metal-binding site has been assigned to the histidine-containing high-affinity site.</text>
</comment>
<comment type="catalytic activity">
    <reaction evidence="6 7">
        <text>Release of N-terminal amino acids, preferentially methionine, from peptides and arylamides.</text>
        <dbReference type="EC" id="3.4.11.18"/>
    </reaction>
</comment>
<comment type="subunit">
    <text evidence="6">Monomer.</text>
</comment>
<accession>A0A1G1XKM2</accession>
<dbReference type="PRINTS" id="PR00599">
    <property type="entry name" value="MAPEPTIDASE"/>
</dbReference>
<comment type="function">
    <text evidence="1 6">Removes the N-terminal methionine from nascent proteins. The N-terminal methionine is often cleaved when the second residue in the primary sequence is small and uncharged (Met-Ala-, Cys, Gly, Pro, Ser, Thr, or Val). Requires deformylation of the N(alpha)-formylated initiator methionine before it can be hydrolyzed.</text>
</comment>
<evidence type="ECO:0000256" key="3">
    <source>
        <dbReference type="ARBA" id="ARBA00022670"/>
    </source>
</evidence>
<dbReference type="HAMAP" id="MF_01974">
    <property type="entry name" value="MetAP_1"/>
    <property type="match status" value="1"/>
</dbReference>
<dbReference type="EC" id="3.4.11.18" evidence="6 7"/>
<feature type="binding site" evidence="6">
    <location>
        <position position="113"/>
    </location>
    <ligand>
        <name>a divalent metal cation</name>
        <dbReference type="ChEBI" id="CHEBI:60240"/>
        <label>2</label>
        <note>catalytic</note>
    </ligand>
</feature>
<feature type="binding site" evidence="6">
    <location>
        <position position="239"/>
    </location>
    <ligand>
        <name>a divalent metal cation</name>
        <dbReference type="ChEBI" id="CHEBI:60240"/>
        <label>2</label>
        <note>catalytic</note>
    </ligand>
</feature>
<keyword evidence="2 6" id="KW-0031">Aminopeptidase</keyword>
<dbReference type="AlphaFoldDB" id="A0A1G1XKM2"/>
<dbReference type="InterPro" id="IPR036005">
    <property type="entry name" value="Creatinase/aminopeptidase-like"/>
</dbReference>
<keyword evidence="4 6" id="KW-0479">Metal-binding</keyword>
<protein>
    <recommendedName>
        <fullName evidence="6 7">Methionine aminopeptidase</fullName>
        <shortName evidence="6">MAP</shortName>
        <shortName evidence="6">MetAP</shortName>
        <ecNumber evidence="6 7">3.4.11.18</ecNumber>
    </recommendedName>
    <alternativeName>
        <fullName evidence="6">Peptidase M</fullName>
    </alternativeName>
</protein>
<evidence type="ECO:0000313" key="9">
    <source>
        <dbReference type="EMBL" id="OGY40216.1"/>
    </source>
</evidence>
<dbReference type="GO" id="GO:0046872">
    <property type="term" value="F:metal ion binding"/>
    <property type="evidence" value="ECO:0007669"/>
    <property type="project" value="UniProtKB-UniRule"/>
</dbReference>
<dbReference type="InterPro" id="IPR000994">
    <property type="entry name" value="Pept_M24"/>
</dbReference>
<organism evidence="9 10">
    <name type="scientific">Candidatus Brennerbacteria bacterium RIFOXYD1_FULL_41_16</name>
    <dbReference type="NCBI Taxonomy" id="1797529"/>
    <lineage>
        <taxon>Bacteria</taxon>
        <taxon>Candidatus Brenneribacteriota</taxon>
    </lineage>
</organism>